<keyword evidence="2" id="KW-1185">Reference proteome</keyword>
<evidence type="ECO:0000313" key="2">
    <source>
        <dbReference type="Proteomes" id="UP001143391"/>
    </source>
</evidence>
<organism evidence="1 2">
    <name type="scientific">Marinobacter iranensis</name>
    <dbReference type="NCBI Taxonomy" id="2962607"/>
    <lineage>
        <taxon>Bacteria</taxon>
        <taxon>Pseudomonadati</taxon>
        <taxon>Pseudomonadota</taxon>
        <taxon>Gammaproteobacteria</taxon>
        <taxon>Pseudomonadales</taxon>
        <taxon>Marinobacteraceae</taxon>
        <taxon>Marinobacter</taxon>
    </lineage>
</organism>
<sequence>MSWNPEKFQKDIGEWLVAFNSGFLSDAAKYLGDPNGERNKSLQALSSLDVVKIKKRLDGIISQIELVLRNHCEQCMIESNYPEKDINTILNNYFYTGCIHSKIIGEFNSTLSQLNNLAMLARSHLEALNRNSGLDGFLKGLFTGYTNPIDGAAHAFGKGSMQMEVDSSNQAFNKAAILVGQSIDSVSESLKVIVLEVWNAFGAYLEENANYG</sequence>
<name>A0ABT5Y915_9GAMM</name>
<dbReference type="RefSeq" id="WP_275705686.1">
    <property type="nucleotide sequence ID" value="NZ_JANCMW010000003.1"/>
</dbReference>
<reference evidence="1" key="1">
    <citation type="submission" date="2022-07" db="EMBL/GenBank/DDBJ databases">
        <title>Marinobacter iranensis a new bacterium isolate from a hipersaline lake in Iran.</title>
        <authorList>
            <person name="Mohammad A.M.A."/>
            <person name="Cristina S.-P."/>
            <person name="Antonio V."/>
        </authorList>
    </citation>
    <scope>NUCLEOTIDE SEQUENCE</scope>
    <source>
        <strain evidence="1">71-i</strain>
    </source>
</reference>
<protein>
    <recommendedName>
        <fullName evidence="3">Chemotaxis protein</fullName>
    </recommendedName>
</protein>
<gene>
    <name evidence="1" type="ORF">NLU14_07965</name>
</gene>
<evidence type="ECO:0008006" key="3">
    <source>
        <dbReference type="Google" id="ProtNLM"/>
    </source>
</evidence>
<accession>A0ABT5Y915</accession>
<evidence type="ECO:0000313" key="1">
    <source>
        <dbReference type="EMBL" id="MDF0750166.1"/>
    </source>
</evidence>
<dbReference type="Proteomes" id="UP001143391">
    <property type="component" value="Unassembled WGS sequence"/>
</dbReference>
<dbReference type="EMBL" id="JANCMW010000003">
    <property type="protein sequence ID" value="MDF0750166.1"/>
    <property type="molecule type" value="Genomic_DNA"/>
</dbReference>
<proteinExistence type="predicted"/>
<comment type="caution">
    <text evidence="1">The sequence shown here is derived from an EMBL/GenBank/DDBJ whole genome shotgun (WGS) entry which is preliminary data.</text>
</comment>